<feature type="compositionally biased region" description="Basic and acidic residues" evidence="1">
    <location>
        <begin position="342"/>
        <end position="356"/>
    </location>
</feature>
<evidence type="ECO:0000313" key="3">
    <source>
        <dbReference type="EMBL" id="TFK49092.1"/>
    </source>
</evidence>
<keyword evidence="4" id="KW-1185">Reference proteome</keyword>
<feature type="compositionally biased region" description="Basic and acidic residues" evidence="1">
    <location>
        <begin position="511"/>
        <end position="532"/>
    </location>
</feature>
<protein>
    <recommendedName>
        <fullName evidence="5">Proteophosphoglycan ppg4</fullName>
    </recommendedName>
</protein>
<dbReference type="Proteomes" id="UP000305948">
    <property type="component" value="Unassembled WGS sequence"/>
</dbReference>
<evidence type="ECO:0000256" key="1">
    <source>
        <dbReference type="SAM" id="MobiDB-lite"/>
    </source>
</evidence>
<feature type="compositionally biased region" description="Basic and acidic residues" evidence="1">
    <location>
        <begin position="1019"/>
        <end position="1034"/>
    </location>
</feature>
<evidence type="ECO:0000256" key="2">
    <source>
        <dbReference type="SAM" id="SignalP"/>
    </source>
</evidence>
<feature type="region of interest" description="Disordered" evidence="1">
    <location>
        <begin position="951"/>
        <end position="1140"/>
    </location>
</feature>
<feature type="compositionally biased region" description="Basic and acidic residues" evidence="1">
    <location>
        <begin position="1046"/>
        <end position="1057"/>
    </location>
</feature>
<feature type="signal peptide" evidence="2">
    <location>
        <begin position="1"/>
        <end position="15"/>
    </location>
</feature>
<dbReference type="EMBL" id="ML213517">
    <property type="protein sequence ID" value="TFK49092.1"/>
    <property type="molecule type" value="Genomic_DNA"/>
</dbReference>
<feature type="region of interest" description="Disordered" evidence="1">
    <location>
        <begin position="371"/>
        <end position="421"/>
    </location>
</feature>
<feature type="region of interest" description="Disordered" evidence="1">
    <location>
        <begin position="651"/>
        <end position="705"/>
    </location>
</feature>
<feature type="compositionally biased region" description="Basic and acidic residues" evidence="1">
    <location>
        <begin position="651"/>
        <end position="665"/>
    </location>
</feature>
<sequence length="1140" mass="121131">MLLVEVVLLLVGTFASLTTMVQHSNINLATWLPLGLGETVYITTALTSTLYVAFESLQIPPSSSRLISGGQPSSAYEPVIDTGAHTVASTAVPTSHSQRHTTPTKSKMRYFFSSNPPITSPPAHLPVGDRSRTDYERSGSHRAHDDDSGYILVVDPYQKWRKWLSSWSMSKVIAAGTRLSLTRKTPTGSKRRTWTSNEMPTGRKSGAIALALAICVAISALLYRSRSRRARSRLSSRRKAKHTRQRQAPESVPSSNASAAEVSDESVSGGENRALALPYSVLRSFDKDPRNQAFDMSDETESVGPSSERHVEAPIAKRLTKTSPCKSISSSSGDSSFATCRESPERLDHGLSSSRLDRSELPKDCVKKIPARGSNGLKNSLHCPEDYKKEVAPGGPTEQKSQQPLTVHNVDDHPSLKSSPSSLFAAKTSTVLAIKETCHPAQSNAPKDAWDECFHSLEARPGSGLKDSIHAPGNSRHETSRPARINPRTSYLDGRPTTRACDFTTSSPALRPREVRPHQDRPARQETTGHDEVDREHGLMASMHAPVACRPRKCASYAEERVIDPSLSSSSEDASRSQSSMESLIVQAPLPEAIDLFSPISNTQSLGNSSGNEVHVAYRNGGRKRSASYTARGLPEVSWLAAVGQAGFSSLEDHSTKSVEGERVADATSNDDLPAPASVPRETSSYEDSACPPKPADVDSGGHHEETDHEFVYTGVDYVPAKSTDIHLTCDEEKSSSASVADRADSQCPTQEAAAQVQEQSPPAGIVAEENVWVPPVGLVGNAAHEPRSHAESVEGGEGDVEEIAADGRLETVAVSPSQARTLGIEAPLAIPDGATSMLAPAGNPVPSKEDGIHVHLEEKIMQEAPERTTTPAREDPVEPRSSSNAEGSLATPHPLSTLGVRMKSEPSPGDLLVDYFCSLETRGGSNASIWATADNAPTDSSEDAAVKDIENNGKVMAKDVVASSTTGGRSSLPNPAIPSAQAAAPSRSGGGSGKKTKGNRNGNTPRSGRKKNRGQGVDTDKSRREPVAQKSVEKSTPGSSSLGESRPEDSTGKDLRTTVTPPAGKDVGSKIPVRAGSRKRGGSRGSISKPTDGDGPCAESTPQGPGPRNRRRDSGKGKQSAPSGLTTSPPSTVAVSQKS</sequence>
<feature type="compositionally biased region" description="Basic and acidic residues" evidence="1">
    <location>
        <begin position="863"/>
        <end position="879"/>
    </location>
</feature>
<feature type="compositionally biased region" description="Polar residues" evidence="1">
    <location>
        <begin position="1035"/>
        <end position="1044"/>
    </location>
</feature>
<accession>A0A5C3MW53</accession>
<feature type="compositionally biased region" description="Basic and acidic residues" evidence="1">
    <location>
        <begin position="127"/>
        <end position="144"/>
    </location>
</feature>
<feature type="compositionally biased region" description="Basic and acidic residues" evidence="1">
    <location>
        <begin position="696"/>
        <end position="705"/>
    </location>
</feature>
<feature type="compositionally biased region" description="Polar residues" evidence="1">
    <location>
        <begin position="1121"/>
        <end position="1140"/>
    </location>
</feature>
<feature type="compositionally biased region" description="Polar residues" evidence="1">
    <location>
        <begin position="90"/>
        <end position="105"/>
    </location>
</feature>
<dbReference type="AlphaFoldDB" id="A0A5C3MW53"/>
<feature type="region of interest" description="Disordered" evidence="1">
    <location>
        <begin position="290"/>
        <end position="356"/>
    </location>
</feature>
<feature type="compositionally biased region" description="Polar residues" evidence="1">
    <location>
        <begin position="963"/>
        <end position="974"/>
    </location>
</feature>
<feature type="compositionally biased region" description="Low complexity" evidence="1">
    <location>
        <begin position="323"/>
        <end position="336"/>
    </location>
</feature>
<feature type="region of interest" description="Disordered" evidence="1">
    <location>
        <begin position="863"/>
        <end position="904"/>
    </location>
</feature>
<proteinExistence type="predicted"/>
<feature type="region of interest" description="Disordered" evidence="1">
    <location>
        <begin position="231"/>
        <end position="270"/>
    </location>
</feature>
<evidence type="ECO:0000313" key="4">
    <source>
        <dbReference type="Proteomes" id="UP000305948"/>
    </source>
</evidence>
<feature type="compositionally biased region" description="Basic residues" evidence="1">
    <location>
        <begin position="231"/>
        <end position="245"/>
    </location>
</feature>
<gene>
    <name evidence="3" type="ORF">OE88DRAFT_1809958</name>
</gene>
<organism evidence="3 4">
    <name type="scientific">Heliocybe sulcata</name>
    <dbReference type="NCBI Taxonomy" id="5364"/>
    <lineage>
        <taxon>Eukaryota</taxon>
        <taxon>Fungi</taxon>
        <taxon>Dikarya</taxon>
        <taxon>Basidiomycota</taxon>
        <taxon>Agaricomycotina</taxon>
        <taxon>Agaricomycetes</taxon>
        <taxon>Gloeophyllales</taxon>
        <taxon>Gloeophyllaceae</taxon>
        <taxon>Heliocybe</taxon>
    </lineage>
</organism>
<reference evidence="3 4" key="1">
    <citation type="journal article" date="2019" name="Nat. Ecol. Evol.">
        <title>Megaphylogeny resolves global patterns of mushroom evolution.</title>
        <authorList>
            <person name="Varga T."/>
            <person name="Krizsan K."/>
            <person name="Foldi C."/>
            <person name="Dima B."/>
            <person name="Sanchez-Garcia M."/>
            <person name="Sanchez-Ramirez S."/>
            <person name="Szollosi G.J."/>
            <person name="Szarkandi J.G."/>
            <person name="Papp V."/>
            <person name="Albert L."/>
            <person name="Andreopoulos W."/>
            <person name="Angelini C."/>
            <person name="Antonin V."/>
            <person name="Barry K.W."/>
            <person name="Bougher N.L."/>
            <person name="Buchanan P."/>
            <person name="Buyck B."/>
            <person name="Bense V."/>
            <person name="Catcheside P."/>
            <person name="Chovatia M."/>
            <person name="Cooper J."/>
            <person name="Damon W."/>
            <person name="Desjardin D."/>
            <person name="Finy P."/>
            <person name="Geml J."/>
            <person name="Haridas S."/>
            <person name="Hughes K."/>
            <person name="Justo A."/>
            <person name="Karasinski D."/>
            <person name="Kautmanova I."/>
            <person name="Kiss B."/>
            <person name="Kocsube S."/>
            <person name="Kotiranta H."/>
            <person name="LaButti K.M."/>
            <person name="Lechner B.E."/>
            <person name="Liimatainen K."/>
            <person name="Lipzen A."/>
            <person name="Lukacs Z."/>
            <person name="Mihaltcheva S."/>
            <person name="Morgado L.N."/>
            <person name="Niskanen T."/>
            <person name="Noordeloos M.E."/>
            <person name="Ohm R.A."/>
            <person name="Ortiz-Santana B."/>
            <person name="Ovrebo C."/>
            <person name="Racz N."/>
            <person name="Riley R."/>
            <person name="Savchenko A."/>
            <person name="Shiryaev A."/>
            <person name="Soop K."/>
            <person name="Spirin V."/>
            <person name="Szebenyi C."/>
            <person name="Tomsovsky M."/>
            <person name="Tulloss R.E."/>
            <person name="Uehling J."/>
            <person name="Grigoriev I.V."/>
            <person name="Vagvolgyi C."/>
            <person name="Papp T."/>
            <person name="Martin F.M."/>
            <person name="Miettinen O."/>
            <person name="Hibbett D.S."/>
            <person name="Nagy L.G."/>
        </authorList>
    </citation>
    <scope>NUCLEOTIDE SEQUENCE [LARGE SCALE GENOMIC DNA]</scope>
    <source>
        <strain evidence="3 4">OMC1185</strain>
    </source>
</reference>
<feature type="chain" id="PRO_5023125747" description="Proteophosphoglycan ppg4" evidence="2">
    <location>
        <begin position="16"/>
        <end position="1140"/>
    </location>
</feature>
<keyword evidence="2" id="KW-0732">Signal</keyword>
<feature type="compositionally biased region" description="Low complexity" evidence="1">
    <location>
        <begin position="254"/>
        <end position="268"/>
    </location>
</feature>
<name>A0A5C3MW53_9AGAM</name>
<evidence type="ECO:0008006" key="5">
    <source>
        <dbReference type="Google" id="ProtNLM"/>
    </source>
</evidence>
<feature type="region of interest" description="Disordered" evidence="1">
    <location>
        <begin position="461"/>
        <end position="532"/>
    </location>
</feature>
<dbReference type="OrthoDB" id="10683777at2759"/>
<feature type="region of interest" description="Disordered" evidence="1">
    <location>
        <begin position="90"/>
        <end position="144"/>
    </location>
</feature>
<feature type="region of interest" description="Disordered" evidence="1">
    <location>
        <begin position="737"/>
        <end position="761"/>
    </location>
</feature>